<keyword evidence="2" id="KW-1185">Reference proteome</keyword>
<dbReference type="Proteomes" id="UP000030665">
    <property type="component" value="Unassembled WGS sequence"/>
</dbReference>
<organism evidence="1 2">
    <name type="scientific">Trichuris trichiura</name>
    <name type="common">Whipworm</name>
    <name type="synonym">Trichocephalus trichiurus</name>
    <dbReference type="NCBI Taxonomy" id="36087"/>
    <lineage>
        <taxon>Eukaryota</taxon>
        <taxon>Metazoa</taxon>
        <taxon>Ecdysozoa</taxon>
        <taxon>Nematoda</taxon>
        <taxon>Enoplea</taxon>
        <taxon>Dorylaimia</taxon>
        <taxon>Trichinellida</taxon>
        <taxon>Trichuridae</taxon>
        <taxon>Trichuris</taxon>
    </lineage>
</organism>
<proteinExistence type="predicted"/>
<gene>
    <name evidence="1" type="ORF">TTRE_0000619901</name>
</gene>
<protein>
    <submittedName>
        <fullName evidence="1">Irc7p</fullName>
    </submittedName>
</protein>
<sequence length="94" mass="10594">MFLNRRSTLFSRNTCFHFSIMAKSSNAFSWSTYRKTFTPSSSLPGIGVCTLALIAKDVLWLRPKGNETRAASNSLRKRTSIELTSFGECSMDLF</sequence>
<dbReference type="EMBL" id="HG806232">
    <property type="protein sequence ID" value="CDW57899.1"/>
    <property type="molecule type" value="Genomic_DNA"/>
</dbReference>
<accession>A0A077ZDH5</accession>
<evidence type="ECO:0000313" key="1">
    <source>
        <dbReference type="EMBL" id="CDW57899.1"/>
    </source>
</evidence>
<evidence type="ECO:0000313" key="2">
    <source>
        <dbReference type="Proteomes" id="UP000030665"/>
    </source>
</evidence>
<dbReference type="AlphaFoldDB" id="A0A077ZDH5"/>
<reference evidence="1" key="2">
    <citation type="submission" date="2014-03" db="EMBL/GenBank/DDBJ databases">
        <title>The whipworm genome and dual-species transcriptomics of an intimate host-pathogen interaction.</title>
        <authorList>
            <person name="Foth B.J."/>
            <person name="Tsai I.J."/>
            <person name="Reid A.J."/>
            <person name="Bancroft A.J."/>
            <person name="Nichol S."/>
            <person name="Tracey A."/>
            <person name="Holroyd N."/>
            <person name="Cotton J.A."/>
            <person name="Stanley E.J."/>
            <person name="Zarowiecki M."/>
            <person name="Liu J.Z."/>
            <person name="Huckvale T."/>
            <person name="Cooper P.J."/>
            <person name="Grencis R.K."/>
            <person name="Berriman M."/>
        </authorList>
    </citation>
    <scope>NUCLEOTIDE SEQUENCE [LARGE SCALE GENOMIC DNA]</scope>
</reference>
<reference evidence="1" key="1">
    <citation type="submission" date="2014-01" db="EMBL/GenBank/DDBJ databases">
        <authorList>
            <person name="Aslett M."/>
        </authorList>
    </citation>
    <scope>NUCLEOTIDE SEQUENCE</scope>
</reference>
<name>A0A077ZDH5_TRITR</name>